<comment type="subcellular location">
    <subcellularLocation>
        <location evidence="1">Cell membrane</location>
        <topology evidence="1">Multi-pass membrane protein</topology>
    </subcellularLocation>
</comment>
<feature type="transmembrane region" description="Helical" evidence="6">
    <location>
        <begin position="272"/>
        <end position="293"/>
    </location>
</feature>
<organism evidence="8 9">
    <name type="scientific">Pseudoduganella albidiflava</name>
    <dbReference type="NCBI Taxonomy" id="321983"/>
    <lineage>
        <taxon>Bacteria</taxon>
        <taxon>Pseudomonadati</taxon>
        <taxon>Pseudomonadota</taxon>
        <taxon>Betaproteobacteria</taxon>
        <taxon>Burkholderiales</taxon>
        <taxon>Oxalobacteraceae</taxon>
        <taxon>Telluria group</taxon>
        <taxon>Pseudoduganella</taxon>
    </lineage>
</organism>
<reference evidence="8" key="1">
    <citation type="journal article" date="2014" name="Int. J. Syst. Evol. Microbiol.">
        <title>Complete genome sequence of Corynebacterium casei LMG S-19264T (=DSM 44701T), isolated from a smear-ripened cheese.</title>
        <authorList>
            <consortium name="US DOE Joint Genome Institute (JGI-PGF)"/>
            <person name="Walter F."/>
            <person name="Albersmeier A."/>
            <person name="Kalinowski J."/>
            <person name="Ruckert C."/>
        </authorList>
    </citation>
    <scope>NUCLEOTIDE SEQUENCE</scope>
    <source>
        <strain evidence="8">KCTC 12343</strain>
    </source>
</reference>
<evidence type="ECO:0000256" key="6">
    <source>
        <dbReference type="SAM" id="Phobius"/>
    </source>
</evidence>
<proteinExistence type="predicted"/>
<dbReference type="Pfam" id="PF00892">
    <property type="entry name" value="EamA"/>
    <property type="match status" value="2"/>
</dbReference>
<evidence type="ECO:0000256" key="1">
    <source>
        <dbReference type="ARBA" id="ARBA00004651"/>
    </source>
</evidence>
<sequence>MDPAVRPAVAPAVTPDPRPFFARPRTVFMLATLCCLLWGSSYPSIKTGYELLGIARHDVPSKLIFAGYRFLIAGLCLVLLAIALRKPAFQLSGRQLRQLGVLGLAQTGLQYVFFYIGLAYTTGVRASILNATTTFFSVLLAHFIYHNDRLSPRKAAGCLLGFAGVVAVNLGSGPLDIAFTLQGEGFIVIAAFVLSAASIYGKQVSAGMDAMVMTGWQLAIGGAALLAGGYATGGTVGNMTLVPALLLAYLALLSAVAFTLWSLLLKYNPVGTVSVFAFLIPVFGAALSALFLNESILEWKNLAALAMVCAGIWLVTRNPR</sequence>
<feature type="transmembrane region" description="Helical" evidence="6">
    <location>
        <begin position="96"/>
        <end position="120"/>
    </location>
</feature>
<dbReference type="Proteomes" id="UP000628442">
    <property type="component" value="Unassembled WGS sequence"/>
</dbReference>
<evidence type="ECO:0000313" key="8">
    <source>
        <dbReference type="EMBL" id="GGY35731.1"/>
    </source>
</evidence>
<dbReference type="InterPro" id="IPR000620">
    <property type="entry name" value="EamA_dom"/>
</dbReference>
<keyword evidence="5 6" id="KW-0472">Membrane</keyword>
<evidence type="ECO:0000259" key="7">
    <source>
        <dbReference type="Pfam" id="PF00892"/>
    </source>
</evidence>
<dbReference type="EMBL" id="BMWV01000003">
    <property type="protein sequence ID" value="GGY35731.1"/>
    <property type="molecule type" value="Genomic_DNA"/>
</dbReference>
<feature type="transmembrane region" description="Helical" evidence="6">
    <location>
        <begin position="299"/>
        <end position="316"/>
    </location>
</feature>
<feature type="transmembrane region" description="Helical" evidence="6">
    <location>
        <begin position="212"/>
        <end position="232"/>
    </location>
</feature>
<keyword evidence="4 6" id="KW-1133">Transmembrane helix</keyword>
<keyword evidence="3 6" id="KW-0812">Transmembrane</keyword>
<accession>A0AA87XUU6</accession>
<name>A0AA87XUU6_9BURK</name>
<reference evidence="8" key="2">
    <citation type="submission" date="2022-12" db="EMBL/GenBank/DDBJ databases">
        <authorList>
            <person name="Sun Q."/>
            <person name="Kim S."/>
        </authorList>
    </citation>
    <scope>NUCLEOTIDE SEQUENCE</scope>
    <source>
        <strain evidence="8">KCTC 12343</strain>
    </source>
</reference>
<evidence type="ECO:0000313" key="9">
    <source>
        <dbReference type="Proteomes" id="UP000628442"/>
    </source>
</evidence>
<evidence type="ECO:0000256" key="3">
    <source>
        <dbReference type="ARBA" id="ARBA00022692"/>
    </source>
</evidence>
<feature type="transmembrane region" description="Helical" evidence="6">
    <location>
        <begin position="181"/>
        <end position="200"/>
    </location>
</feature>
<feature type="domain" description="EamA" evidence="7">
    <location>
        <begin position="29"/>
        <end position="169"/>
    </location>
</feature>
<keyword evidence="2" id="KW-1003">Cell membrane</keyword>
<dbReference type="PANTHER" id="PTHR32322">
    <property type="entry name" value="INNER MEMBRANE TRANSPORTER"/>
    <property type="match status" value="1"/>
</dbReference>
<dbReference type="AlphaFoldDB" id="A0AA87XUU6"/>
<feature type="transmembrane region" description="Helical" evidence="6">
    <location>
        <begin position="65"/>
        <end position="84"/>
    </location>
</feature>
<evidence type="ECO:0000256" key="2">
    <source>
        <dbReference type="ARBA" id="ARBA00022475"/>
    </source>
</evidence>
<feature type="domain" description="EamA" evidence="7">
    <location>
        <begin position="183"/>
        <end position="316"/>
    </location>
</feature>
<dbReference type="SUPFAM" id="SSF103481">
    <property type="entry name" value="Multidrug resistance efflux transporter EmrE"/>
    <property type="match status" value="2"/>
</dbReference>
<comment type="caution">
    <text evidence="8">The sequence shown here is derived from an EMBL/GenBank/DDBJ whole genome shotgun (WGS) entry which is preliminary data.</text>
</comment>
<dbReference type="InterPro" id="IPR037185">
    <property type="entry name" value="EmrE-like"/>
</dbReference>
<feature type="transmembrane region" description="Helical" evidence="6">
    <location>
        <begin position="126"/>
        <end position="145"/>
    </location>
</feature>
<gene>
    <name evidence="8" type="ORF">GCM10007387_17420</name>
</gene>
<evidence type="ECO:0000256" key="5">
    <source>
        <dbReference type="ARBA" id="ARBA00023136"/>
    </source>
</evidence>
<protein>
    <submittedName>
        <fullName evidence="8">Membrane protein</fullName>
    </submittedName>
</protein>
<dbReference type="InterPro" id="IPR050638">
    <property type="entry name" value="AA-Vitamin_Transporters"/>
</dbReference>
<feature type="transmembrane region" description="Helical" evidence="6">
    <location>
        <begin position="244"/>
        <end position="265"/>
    </location>
</feature>
<dbReference type="GO" id="GO:0005886">
    <property type="term" value="C:plasma membrane"/>
    <property type="evidence" value="ECO:0007669"/>
    <property type="project" value="UniProtKB-SubCell"/>
</dbReference>
<evidence type="ECO:0000256" key="4">
    <source>
        <dbReference type="ARBA" id="ARBA00022989"/>
    </source>
</evidence>
<dbReference type="RefSeq" id="WP_371861717.1">
    <property type="nucleotide sequence ID" value="NZ_BMWV01000003.1"/>
</dbReference>
<dbReference type="PANTHER" id="PTHR32322:SF18">
    <property type="entry name" value="S-ADENOSYLMETHIONINE_S-ADENOSYLHOMOCYSTEINE TRANSPORTER"/>
    <property type="match status" value="1"/>
</dbReference>
<feature type="transmembrane region" description="Helical" evidence="6">
    <location>
        <begin position="27"/>
        <end position="45"/>
    </location>
</feature>